<evidence type="ECO:0000256" key="1">
    <source>
        <dbReference type="SAM" id="Phobius"/>
    </source>
</evidence>
<gene>
    <name evidence="2" type="ORF">LNAOJCKE_2565</name>
</gene>
<name>A0ABQ4UGV6_9HYPH</name>
<reference evidence="2" key="1">
    <citation type="journal article" date="2021" name="Front. Microbiol.">
        <title>Comprehensive Comparative Genomics and Phenotyping of Methylobacterium Species.</title>
        <authorList>
            <person name="Alessa O."/>
            <person name="Ogura Y."/>
            <person name="Fujitani Y."/>
            <person name="Takami H."/>
            <person name="Hayashi T."/>
            <person name="Sahin N."/>
            <person name="Tani A."/>
        </authorList>
    </citation>
    <scope>NUCLEOTIDE SEQUENCE</scope>
    <source>
        <strain evidence="2">NBRC 15686</strain>
    </source>
</reference>
<feature type="transmembrane region" description="Helical" evidence="1">
    <location>
        <begin position="146"/>
        <end position="168"/>
    </location>
</feature>
<evidence type="ECO:0000313" key="3">
    <source>
        <dbReference type="Proteomes" id="UP001055039"/>
    </source>
</evidence>
<proteinExistence type="predicted"/>
<comment type="caution">
    <text evidence="2">The sequence shown here is derived from an EMBL/GenBank/DDBJ whole genome shotgun (WGS) entry which is preliminary data.</text>
</comment>
<accession>A0ABQ4UGV6</accession>
<dbReference type="Proteomes" id="UP001055039">
    <property type="component" value="Unassembled WGS sequence"/>
</dbReference>
<evidence type="ECO:0000313" key="2">
    <source>
        <dbReference type="EMBL" id="GJE65355.1"/>
    </source>
</evidence>
<evidence type="ECO:0008006" key="4">
    <source>
        <dbReference type="Google" id="ProtNLM"/>
    </source>
</evidence>
<dbReference type="Gene3D" id="3.40.50.1820">
    <property type="entry name" value="alpha/beta hydrolase"/>
    <property type="match status" value="1"/>
</dbReference>
<dbReference type="RefSeq" id="WP_238224766.1">
    <property type="nucleotide sequence ID" value="NZ_BAAADH010000044.1"/>
</dbReference>
<dbReference type="SUPFAM" id="SSF53474">
    <property type="entry name" value="alpha/beta-Hydrolases"/>
    <property type="match status" value="1"/>
</dbReference>
<dbReference type="EMBL" id="BPRC01000008">
    <property type="protein sequence ID" value="GJE65355.1"/>
    <property type="molecule type" value="Genomic_DNA"/>
</dbReference>
<keyword evidence="1" id="KW-0472">Membrane</keyword>
<sequence>MGAFGRMRNSLSFTPPDLQEARLEPVRRRIVFYIPGYDPEARTRYRLLFVREWTRYTKRFGGGRREISRAELSQDGLVQSWTVSAPEQGDGAETRYDVLLWDDIVARDFARSRFLSVALLIVGTLQTILSGLLFRFYRLSWKYGNVILYPFVMVILLAALSVAIAALVHAHLGDWFGHSLGLPLWVSLPLGVIAGLVWIKAIEAFLNRVFFWQLLNDWVFNWQHGQGRRPDYERRLDAFAEHILSSVAARDEAGHSTDEVMIVGHSSGGLTAAEVAARVLARDTSIGTSGANLSLATLGSGLPLVAMQPAAARLRGEIARLVTDRRIVWCDFHAPQDWMNFPGFNPLHDLKLRLCGQPVANPLVRSARFRDLLCPETYRRVRFRPFRMHFQFLLANERPGAYDFFAMTLGPRRLREQVLAPDAYSEPEPAVPL</sequence>
<feature type="transmembrane region" description="Helical" evidence="1">
    <location>
        <begin position="180"/>
        <end position="199"/>
    </location>
</feature>
<keyword evidence="1" id="KW-1133">Transmembrane helix</keyword>
<protein>
    <recommendedName>
        <fullName evidence="4">Alpha/beta hydrolase</fullName>
    </recommendedName>
</protein>
<keyword evidence="1" id="KW-0812">Transmembrane</keyword>
<feature type="transmembrane region" description="Helical" evidence="1">
    <location>
        <begin position="114"/>
        <end position="134"/>
    </location>
</feature>
<keyword evidence="3" id="KW-1185">Reference proteome</keyword>
<organism evidence="2 3">
    <name type="scientific">Methylorubrum aminovorans</name>
    <dbReference type="NCBI Taxonomy" id="269069"/>
    <lineage>
        <taxon>Bacteria</taxon>
        <taxon>Pseudomonadati</taxon>
        <taxon>Pseudomonadota</taxon>
        <taxon>Alphaproteobacteria</taxon>
        <taxon>Hyphomicrobiales</taxon>
        <taxon>Methylobacteriaceae</taxon>
        <taxon>Methylorubrum</taxon>
    </lineage>
</organism>
<dbReference type="InterPro" id="IPR029058">
    <property type="entry name" value="AB_hydrolase_fold"/>
</dbReference>
<reference evidence="2" key="2">
    <citation type="submission" date="2021-08" db="EMBL/GenBank/DDBJ databases">
        <authorList>
            <person name="Tani A."/>
            <person name="Ola A."/>
            <person name="Ogura Y."/>
            <person name="Katsura K."/>
            <person name="Hayashi T."/>
        </authorList>
    </citation>
    <scope>NUCLEOTIDE SEQUENCE</scope>
    <source>
        <strain evidence="2">NBRC 15686</strain>
    </source>
</reference>